<accession>A0A4Y2MBC5</accession>
<evidence type="ECO:0000313" key="1">
    <source>
        <dbReference type="EMBL" id="GBN22977.1"/>
    </source>
</evidence>
<protein>
    <submittedName>
        <fullName evidence="1">Uncharacterized protein</fullName>
    </submittedName>
</protein>
<name>A0A4Y2MBC5_ARAVE</name>
<dbReference type="AlphaFoldDB" id="A0A4Y2MBC5"/>
<organism evidence="1 2">
    <name type="scientific">Araneus ventricosus</name>
    <name type="common">Orbweaver spider</name>
    <name type="synonym">Epeira ventricosa</name>
    <dbReference type="NCBI Taxonomy" id="182803"/>
    <lineage>
        <taxon>Eukaryota</taxon>
        <taxon>Metazoa</taxon>
        <taxon>Ecdysozoa</taxon>
        <taxon>Arthropoda</taxon>
        <taxon>Chelicerata</taxon>
        <taxon>Arachnida</taxon>
        <taxon>Araneae</taxon>
        <taxon>Araneomorphae</taxon>
        <taxon>Entelegynae</taxon>
        <taxon>Araneoidea</taxon>
        <taxon>Araneidae</taxon>
        <taxon>Araneus</taxon>
    </lineage>
</organism>
<gene>
    <name evidence="1" type="ORF">AVEN_224629_1</name>
</gene>
<keyword evidence="2" id="KW-1185">Reference proteome</keyword>
<sequence length="83" mass="9396">MSFRAVYGSQISNIHPDRRTAYVRLVFRLDGPQGAVLLTRWEQALPRFESFPDQVVSRNESKGFVVDIGTKSETPPLQEMPSS</sequence>
<dbReference type="Proteomes" id="UP000499080">
    <property type="component" value="Unassembled WGS sequence"/>
</dbReference>
<proteinExistence type="predicted"/>
<reference evidence="1 2" key="1">
    <citation type="journal article" date="2019" name="Sci. Rep.">
        <title>Orb-weaving spider Araneus ventricosus genome elucidates the spidroin gene catalogue.</title>
        <authorList>
            <person name="Kono N."/>
            <person name="Nakamura H."/>
            <person name="Ohtoshi R."/>
            <person name="Moran D.A.P."/>
            <person name="Shinohara A."/>
            <person name="Yoshida Y."/>
            <person name="Fujiwara M."/>
            <person name="Mori M."/>
            <person name="Tomita M."/>
            <person name="Arakawa K."/>
        </authorList>
    </citation>
    <scope>NUCLEOTIDE SEQUENCE [LARGE SCALE GENOMIC DNA]</scope>
</reference>
<comment type="caution">
    <text evidence="1">The sequence shown here is derived from an EMBL/GenBank/DDBJ whole genome shotgun (WGS) entry which is preliminary data.</text>
</comment>
<dbReference type="EMBL" id="BGPR01006928">
    <property type="protein sequence ID" value="GBN22977.1"/>
    <property type="molecule type" value="Genomic_DNA"/>
</dbReference>
<evidence type="ECO:0000313" key="2">
    <source>
        <dbReference type="Proteomes" id="UP000499080"/>
    </source>
</evidence>